<comment type="caution">
    <text evidence="2">The sequence shown here is derived from an EMBL/GenBank/DDBJ whole genome shotgun (WGS) entry which is preliminary data.</text>
</comment>
<dbReference type="PANTHER" id="PTHR21043:SF2">
    <property type="entry name" value="PROTEIN IOJAP, CHLOROPLASTIC"/>
    <property type="match status" value="1"/>
</dbReference>
<evidence type="ECO:0000313" key="3">
    <source>
        <dbReference type="Proteomes" id="UP000265515"/>
    </source>
</evidence>
<dbReference type="GO" id="GO:0017148">
    <property type="term" value="P:negative regulation of translation"/>
    <property type="evidence" value="ECO:0007669"/>
    <property type="project" value="TreeGrafter"/>
</dbReference>
<dbReference type="AlphaFoldDB" id="A0A388M2H9"/>
<dbReference type="OrthoDB" id="21330at2759"/>
<accession>A0A388M2H9</accession>
<dbReference type="Gene3D" id="3.30.460.10">
    <property type="entry name" value="Beta Polymerase, domain 2"/>
    <property type="match status" value="1"/>
</dbReference>
<organism evidence="2 3">
    <name type="scientific">Chara braunii</name>
    <name type="common">Braun's stonewort</name>
    <dbReference type="NCBI Taxonomy" id="69332"/>
    <lineage>
        <taxon>Eukaryota</taxon>
        <taxon>Viridiplantae</taxon>
        <taxon>Streptophyta</taxon>
        <taxon>Charophyceae</taxon>
        <taxon>Charales</taxon>
        <taxon>Characeae</taxon>
        <taxon>Chara</taxon>
    </lineage>
</organism>
<evidence type="ECO:0000313" key="2">
    <source>
        <dbReference type="EMBL" id="GBG88780.1"/>
    </source>
</evidence>
<dbReference type="Pfam" id="PF02410">
    <property type="entry name" value="RsfS"/>
    <property type="match status" value="1"/>
</dbReference>
<dbReference type="GO" id="GO:0043023">
    <property type="term" value="F:ribosomal large subunit binding"/>
    <property type="evidence" value="ECO:0007669"/>
    <property type="project" value="TreeGrafter"/>
</dbReference>
<dbReference type="PANTHER" id="PTHR21043">
    <property type="entry name" value="IOJAP SUPERFAMILY ORTHOLOG"/>
    <property type="match status" value="1"/>
</dbReference>
<keyword evidence="3" id="KW-1185">Reference proteome</keyword>
<dbReference type="Gramene" id="GBG88780">
    <property type="protein sequence ID" value="GBG88780"/>
    <property type="gene ID" value="CBR_g48397"/>
</dbReference>
<reference evidence="2 3" key="1">
    <citation type="journal article" date="2018" name="Cell">
        <title>The Chara Genome: Secondary Complexity and Implications for Plant Terrestrialization.</title>
        <authorList>
            <person name="Nishiyama T."/>
            <person name="Sakayama H."/>
            <person name="Vries J.D."/>
            <person name="Buschmann H."/>
            <person name="Saint-Marcoux D."/>
            <person name="Ullrich K.K."/>
            <person name="Haas F.B."/>
            <person name="Vanderstraeten L."/>
            <person name="Becker D."/>
            <person name="Lang D."/>
            <person name="Vosolsobe S."/>
            <person name="Rombauts S."/>
            <person name="Wilhelmsson P.K.I."/>
            <person name="Janitza P."/>
            <person name="Kern R."/>
            <person name="Heyl A."/>
            <person name="Rumpler F."/>
            <person name="Villalobos L.I.A.C."/>
            <person name="Clay J.M."/>
            <person name="Skokan R."/>
            <person name="Toyoda A."/>
            <person name="Suzuki Y."/>
            <person name="Kagoshima H."/>
            <person name="Schijlen E."/>
            <person name="Tajeshwar N."/>
            <person name="Catarino B."/>
            <person name="Hetherington A.J."/>
            <person name="Saltykova A."/>
            <person name="Bonnot C."/>
            <person name="Breuninger H."/>
            <person name="Symeonidi A."/>
            <person name="Radhakrishnan G.V."/>
            <person name="Van Nieuwerburgh F."/>
            <person name="Deforce D."/>
            <person name="Chang C."/>
            <person name="Karol K.G."/>
            <person name="Hedrich R."/>
            <person name="Ulvskov P."/>
            <person name="Glockner G."/>
            <person name="Delwiche C.F."/>
            <person name="Petrasek J."/>
            <person name="Van de Peer Y."/>
            <person name="Friml J."/>
            <person name="Beilby M."/>
            <person name="Dolan L."/>
            <person name="Kohara Y."/>
            <person name="Sugano S."/>
            <person name="Fujiyama A."/>
            <person name="Delaux P.-M."/>
            <person name="Quint M."/>
            <person name="TheiBen G."/>
            <person name="Hagemann M."/>
            <person name="Harholt J."/>
            <person name="Dunand C."/>
            <person name="Zachgo S."/>
            <person name="Langdale J."/>
            <person name="Maumus F."/>
            <person name="Straeten D.V.D."/>
            <person name="Gould S.B."/>
            <person name="Rensing S.A."/>
        </authorList>
    </citation>
    <scope>NUCLEOTIDE SEQUENCE [LARGE SCALE GENOMIC DNA]</scope>
    <source>
        <strain evidence="2 3">S276</strain>
    </source>
</reference>
<name>A0A388M2H9_CHABU</name>
<gene>
    <name evidence="2" type="ORF">CBR_g48397</name>
</gene>
<dbReference type="Proteomes" id="UP000265515">
    <property type="component" value="Unassembled WGS sequence"/>
</dbReference>
<protein>
    <submittedName>
        <fullName evidence="2">Uncharacterized protein</fullName>
    </submittedName>
</protein>
<dbReference type="InterPro" id="IPR043519">
    <property type="entry name" value="NT_sf"/>
</dbReference>
<comment type="similarity">
    <text evidence="1">Belongs to the Iojap/RsfS family.</text>
</comment>
<dbReference type="GO" id="GO:0090071">
    <property type="term" value="P:negative regulation of ribosome biogenesis"/>
    <property type="evidence" value="ECO:0007669"/>
    <property type="project" value="TreeGrafter"/>
</dbReference>
<proteinExistence type="inferred from homology"/>
<dbReference type="STRING" id="69332.A0A388M2H9"/>
<dbReference type="SUPFAM" id="SSF81301">
    <property type="entry name" value="Nucleotidyltransferase"/>
    <property type="match status" value="1"/>
</dbReference>
<dbReference type="EMBL" id="BFEA01000694">
    <property type="protein sequence ID" value="GBG88780.1"/>
    <property type="molecule type" value="Genomic_DNA"/>
</dbReference>
<dbReference type="InterPro" id="IPR004394">
    <property type="entry name" value="Iojap/RsfS/C7orf30"/>
</dbReference>
<evidence type="ECO:0000256" key="1">
    <source>
        <dbReference type="ARBA" id="ARBA00010574"/>
    </source>
</evidence>
<sequence>MAAISSRNVVLVDVLSPQSPPCRATARGASFIPKGLERSVLRSGWKAPRHAAAAFGLRRPGRQRHREQKMGFHPLTTHEQKVEHGVKAAKTRNDNLASTSDFLEEKDVDDFLNMEWKDGELDEVFEKFGETVYVDPNLEELAKADEDDAEVEKFAIAMATAAYDTKAVDIRVLHVKPLVQWTRYFVIVSAFSRPQIDAIM</sequence>